<feature type="compositionally biased region" description="Low complexity" evidence="3">
    <location>
        <begin position="176"/>
        <end position="186"/>
    </location>
</feature>
<sequence>MRLPRAQLAALLLCLFASPVLAQPAPSRGAARSQPEAAQRPAARPAPAAPRRSALRPGPAEQPSARPRATAGRPGAQPSREQPSGARRPGSQDRASRAAPQRPAKRPDSAARSGGTAPRLARPAARERAPARPTERPAARPVPRATPAPVPAAAAASGLLAAQSALPEERRERRPLAGPFLPAPAASGEAARCEERLRPLRNLEGFGYYLDPAFSRPDARRLAMDLEAAKPLREWLAQVQGALARHRKGEAGAAACALAAMDHWARNDALLGAVNLQGNYHRAWALAGASLSFLALREAPGLEPPRLRRVSEWLAAVARQVRPRHDRPSEALISDVRNNQAAWAGLAVAAAGVAAGDRALLDWGVERLRNQLVQVDERGALPQELRRGAMALHYHLFALDAVAALERLAAVNGITLSEEERAAYRRLRDFSAAAAREPERMQALAGVPQADPFLGPEEQPLSRAAGLEISLVVMPDPALDAALAPFRPYVSAWLGGAVTGWWKPDPAPMAGDAAGGAPVPPQPAAAEPPAAGALPAPAAEPPAIPVAVPPATPPSADAPSAAPPLPAP</sequence>
<dbReference type="EMBL" id="JAGIZB010000027">
    <property type="protein sequence ID" value="MBP0447168.1"/>
    <property type="molecule type" value="Genomic_DNA"/>
</dbReference>
<dbReference type="InterPro" id="IPR008929">
    <property type="entry name" value="Chondroitin_lyas"/>
</dbReference>
<feature type="domain" description="Alginate lyase" evidence="5">
    <location>
        <begin position="240"/>
        <end position="440"/>
    </location>
</feature>
<dbReference type="InterPro" id="IPR008397">
    <property type="entry name" value="Alginate_lyase_dom"/>
</dbReference>
<feature type="region of interest" description="Disordered" evidence="3">
    <location>
        <begin position="509"/>
        <end position="568"/>
    </location>
</feature>
<reference evidence="6 7" key="1">
    <citation type="submission" date="2021-03" db="EMBL/GenBank/DDBJ databases">
        <authorList>
            <person name="So Y."/>
        </authorList>
    </citation>
    <scope>NUCLEOTIDE SEQUENCE [LARGE SCALE GENOMIC DNA]</scope>
    <source>
        <strain evidence="6 7">SSH11</strain>
    </source>
</reference>
<organism evidence="6 7">
    <name type="scientific">Pararoseomonas baculiformis</name>
    <dbReference type="NCBI Taxonomy" id="2820812"/>
    <lineage>
        <taxon>Bacteria</taxon>
        <taxon>Pseudomonadati</taxon>
        <taxon>Pseudomonadota</taxon>
        <taxon>Alphaproteobacteria</taxon>
        <taxon>Acetobacterales</taxon>
        <taxon>Acetobacteraceae</taxon>
        <taxon>Pararoseomonas</taxon>
    </lineage>
</organism>
<feature type="region of interest" description="Disordered" evidence="3">
    <location>
        <begin position="24"/>
        <end position="191"/>
    </location>
</feature>
<evidence type="ECO:0000313" key="6">
    <source>
        <dbReference type="EMBL" id="MBP0447168.1"/>
    </source>
</evidence>
<name>A0ABS4AJH5_9PROT</name>
<feature type="compositionally biased region" description="Basic and acidic residues" evidence="3">
    <location>
        <begin position="124"/>
        <end position="138"/>
    </location>
</feature>
<dbReference type="GO" id="GO:0016829">
    <property type="term" value="F:lyase activity"/>
    <property type="evidence" value="ECO:0007669"/>
    <property type="project" value="UniProtKB-KW"/>
</dbReference>
<proteinExistence type="predicted"/>
<keyword evidence="7" id="KW-1185">Reference proteome</keyword>
<dbReference type="SUPFAM" id="SSF48230">
    <property type="entry name" value="Chondroitin AC/alginate lyase"/>
    <property type="match status" value="1"/>
</dbReference>
<feature type="chain" id="PRO_5046858083" evidence="4">
    <location>
        <begin position="23"/>
        <end position="568"/>
    </location>
</feature>
<accession>A0ABS4AJH5</accession>
<feature type="compositionally biased region" description="Pro residues" evidence="3">
    <location>
        <begin position="538"/>
        <end position="553"/>
    </location>
</feature>
<feature type="signal peptide" evidence="4">
    <location>
        <begin position="1"/>
        <end position="22"/>
    </location>
</feature>
<evidence type="ECO:0000256" key="1">
    <source>
        <dbReference type="ARBA" id="ARBA00022729"/>
    </source>
</evidence>
<dbReference type="RefSeq" id="WP_209381433.1">
    <property type="nucleotide sequence ID" value="NZ_JAGIZB010000027.1"/>
</dbReference>
<keyword evidence="1 4" id="KW-0732">Signal</keyword>
<protein>
    <submittedName>
        <fullName evidence="6">Alginate lyase family protein</fullName>
    </submittedName>
</protein>
<evidence type="ECO:0000256" key="3">
    <source>
        <dbReference type="SAM" id="MobiDB-lite"/>
    </source>
</evidence>
<evidence type="ECO:0000313" key="7">
    <source>
        <dbReference type="Proteomes" id="UP000681594"/>
    </source>
</evidence>
<keyword evidence="2 6" id="KW-0456">Lyase</keyword>
<evidence type="ECO:0000256" key="4">
    <source>
        <dbReference type="SAM" id="SignalP"/>
    </source>
</evidence>
<feature type="compositionally biased region" description="Low complexity" evidence="3">
    <location>
        <begin position="524"/>
        <end position="537"/>
    </location>
</feature>
<comment type="caution">
    <text evidence="6">The sequence shown here is derived from an EMBL/GenBank/DDBJ whole genome shotgun (WGS) entry which is preliminary data.</text>
</comment>
<evidence type="ECO:0000256" key="2">
    <source>
        <dbReference type="ARBA" id="ARBA00023239"/>
    </source>
</evidence>
<dbReference type="Gene3D" id="1.50.10.100">
    <property type="entry name" value="Chondroitin AC/alginate lyase"/>
    <property type="match status" value="1"/>
</dbReference>
<dbReference type="Proteomes" id="UP000681594">
    <property type="component" value="Unassembled WGS sequence"/>
</dbReference>
<evidence type="ECO:0000259" key="5">
    <source>
        <dbReference type="Pfam" id="PF05426"/>
    </source>
</evidence>
<gene>
    <name evidence="6" type="ORF">J8J14_20530</name>
</gene>
<feature type="compositionally biased region" description="Low complexity" evidence="3">
    <location>
        <begin position="30"/>
        <end position="78"/>
    </location>
</feature>
<feature type="compositionally biased region" description="Low complexity" evidence="3">
    <location>
        <begin position="151"/>
        <end position="166"/>
    </location>
</feature>
<dbReference type="Pfam" id="PF05426">
    <property type="entry name" value="Alginate_lyase"/>
    <property type="match status" value="1"/>
</dbReference>